<keyword evidence="4" id="KW-0375">Hydrogen ion transport</keyword>
<evidence type="ECO:0008006" key="10">
    <source>
        <dbReference type="Google" id="ProtNLM"/>
    </source>
</evidence>
<evidence type="ECO:0000256" key="7">
    <source>
        <dbReference type="SAM" id="MobiDB-lite"/>
    </source>
</evidence>
<keyword evidence="2" id="KW-0813">Transport</keyword>
<evidence type="ECO:0000313" key="8">
    <source>
        <dbReference type="EMBL" id="EUA93818.1"/>
    </source>
</evidence>
<evidence type="ECO:0000256" key="1">
    <source>
        <dbReference type="ARBA" id="ARBA00004162"/>
    </source>
</evidence>
<keyword evidence="9" id="KW-1185">Reference proteome</keyword>
<dbReference type="EMBL" id="JAOL01000039">
    <property type="protein sequence ID" value="EUA93818.1"/>
    <property type="molecule type" value="Genomic_DNA"/>
</dbReference>
<comment type="caution">
    <text evidence="8">The sequence shown here is derived from an EMBL/GenBank/DDBJ whole genome shotgun (WGS) entry which is preliminary data.</text>
</comment>
<gene>
    <name evidence="8" type="ORF">I551_8918</name>
</gene>
<keyword evidence="4" id="KW-0406">Ion transport</keyword>
<accession>A0ABN0R9F5</accession>
<evidence type="ECO:0000313" key="9">
    <source>
        <dbReference type="Proteomes" id="UP000020681"/>
    </source>
</evidence>
<keyword evidence="5" id="KW-0066">ATP synthesis</keyword>
<dbReference type="InterPro" id="IPR028987">
    <property type="entry name" value="ATP_synth_B-like_membr_sf"/>
</dbReference>
<organism evidence="8 9">
    <name type="scientific">Mycobacterium ulcerans str. Harvey</name>
    <dbReference type="NCBI Taxonomy" id="1299332"/>
    <lineage>
        <taxon>Bacteria</taxon>
        <taxon>Bacillati</taxon>
        <taxon>Actinomycetota</taxon>
        <taxon>Actinomycetes</taxon>
        <taxon>Mycobacteriales</taxon>
        <taxon>Mycobacteriaceae</taxon>
        <taxon>Mycobacterium</taxon>
        <taxon>Mycobacterium ulcerans group</taxon>
    </lineage>
</organism>
<feature type="region of interest" description="Disordered" evidence="7">
    <location>
        <begin position="27"/>
        <end position="51"/>
    </location>
</feature>
<evidence type="ECO:0000256" key="4">
    <source>
        <dbReference type="ARBA" id="ARBA00022781"/>
    </source>
</evidence>
<keyword evidence="3" id="KW-0472">Membrane</keyword>
<comment type="subunit">
    <text evidence="6">F-type ATPases have 2 components, F(1) - the catalytic core - and F(0) - the membrane proton channel. F(1) has five subunits: alpha(3), beta(3), gamma(1), delta(1), epsilon(1). F(0) has three main subunits: a(1), b(2) and c(10-14). The alpha and beta chains form an alternating ring which encloses part of the gamma chain. F(1) is attached to F(0) by a central stalk formed by the gamma and epsilon chains, while a peripheral stalk is formed by the delta and b chains.</text>
</comment>
<comment type="subcellular location">
    <subcellularLocation>
        <location evidence="1">Cell membrane</location>
        <topology evidence="1">Single-pass membrane protein</topology>
    </subcellularLocation>
</comment>
<evidence type="ECO:0000256" key="2">
    <source>
        <dbReference type="ARBA" id="ARBA00022448"/>
    </source>
</evidence>
<protein>
    <recommendedName>
        <fullName evidence="10">ATP synthase B/B' CF family protein</fullName>
    </recommendedName>
</protein>
<evidence type="ECO:0000256" key="5">
    <source>
        <dbReference type="ARBA" id="ARBA00023310"/>
    </source>
</evidence>
<evidence type="ECO:0000256" key="6">
    <source>
        <dbReference type="ARBA" id="ARBA00025830"/>
    </source>
</evidence>
<reference evidence="8 9" key="1">
    <citation type="submission" date="2014-01" db="EMBL/GenBank/DDBJ databases">
        <authorList>
            <person name="Dobos K."/>
            <person name="Lenaerts A."/>
            <person name="Ordway D."/>
            <person name="DeGroote M.A."/>
            <person name="Parker T."/>
            <person name="Sizemore C."/>
            <person name="Tallon L.J."/>
            <person name="Sadzewicz L.K."/>
            <person name="Sengamalay N."/>
            <person name="Fraser C.M."/>
            <person name="Hine E."/>
            <person name="Shefchek K.A."/>
            <person name="Das S.P."/>
            <person name="Tettelin H."/>
        </authorList>
    </citation>
    <scope>NUCLEOTIDE SEQUENCE [LARGE SCALE GENOMIC DNA]</scope>
    <source>
        <strain evidence="8 9">Harvey</strain>
    </source>
</reference>
<dbReference type="Proteomes" id="UP000020681">
    <property type="component" value="Unassembled WGS sequence"/>
</dbReference>
<proteinExistence type="predicted"/>
<evidence type="ECO:0000256" key="3">
    <source>
        <dbReference type="ARBA" id="ARBA00022475"/>
    </source>
</evidence>
<name>A0ABN0R9F5_MYCUL</name>
<keyword evidence="3" id="KW-1003">Cell membrane</keyword>
<sequence>MEAAKAEAEQVVAEAKEDAKRITAQMQTQAGVEANGSRSKGLVRSSCSGLS</sequence>
<dbReference type="SUPFAM" id="SSF81573">
    <property type="entry name" value="F1F0 ATP synthase subunit B, membrane domain"/>
    <property type="match status" value="1"/>
</dbReference>